<dbReference type="GO" id="GO:0022857">
    <property type="term" value="F:transmembrane transporter activity"/>
    <property type="evidence" value="ECO:0007669"/>
    <property type="project" value="UniProtKB-ARBA"/>
</dbReference>
<dbReference type="InterPro" id="IPR003593">
    <property type="entry name" value="AAA+_ATPase"/>
</dbReference>
<evidence type="ECO:0000313" key="9">
    <source>
        <dbReference type="Proteomes" id="UP000195141"/>
    </source>
</evidence>
<dbReference type="InterPro" id="IPR003439">
    <property type="entry name" value="ABC_transporter-like_ATP-bd"/>
</dbReference>
<dbReference type="PANTHER" id="PTHR42798:SF6">
    <property type="entry name" value="CELL DIVISION ATP-BINDING PROTEIN FTSE"/>
    <property type="match status" value="1"/>
</dbReference>
<feature type="domain" description="ABC transporter" evidence="6">
    <location>
        <begin position="4"/>
        <end position="230"/>
    </location>
</feature>
<dbReference type="InterPro" id="IPR027417">
    <property type="entry name" value="P-loop_NTPase"/>
</dbReference>
<dbReference type="AlphaFoldDB" id="A0A242KB82"/>
<dbReference type="EMBL" id="NGMM01000001">
    <property type="protein sequence ID" value="OTP18423.1"/>
    <property type="molecule type" value="Genomic_DNA"/>
</dbReference>
<keyword evidence="3" id="KW-0547">Nucleotide-binding</keyword>
<gene>
    <name evidence="8" type="ORF">A5888_000191</name>
    <name evidence="7" type="ORF">A5888_000237</name>
</gene>
<dbReference type="GO" id="GO:0098796">
    <property type="term" value="C:membrane protein complex"/>
    <property type="evidence" value="ECO:0007669"/>
    <property type="project" value="UniProtKB-ARBA"/>
</dbReference>
<accession>A0A242KB82</accession>
<dbReference type="InterPro" id="IPR017911">
    <property type="entry name" value="MacB-like_ATP-bd"/>
</dbReference>
<reference evidence="7" key="1">
    <citation type="submission" date="2017-05" db="EMBL/GenBank/DDBJ databases">
        <title>The Genome Sequence of Enterococcus sp. 9E7_DIV0242.</title>
        <authorList>
            <consortium name="The Broad Institute Genomics Platform"/>
            <consortium name="The Broad Institute Genomic Center for Infectious Diseases"/>
            <person name="Earl A."/>
            <person name="Manson A."/>
            <person name="Schwartman J."/>
            <person name="Gilmore M."/>
            <person name="Abouelleil A."/>
            <person name="Cao P."/>
            <person name="Chapman S."/>
            <person name="Cusick C."/>
            <person name="Shea T."/>
            <person name="Young S."/>
            <person name="Neafsey D."/>
            <person name="Nusbaum C."/>
            <person name="Birren B."/>
        </authorList>
    </citation>
    <scope>NUCLEOTIDE SEQUENCE [LARGE SCALE GENOMIC DNA]</scope>
    <source>
        <strain evidence="7">9E7_DIV0242</strain>
    </source>
</reference>
<evidence type="ECO:0000313" key="8">
    <source>
        <dbReference type="EMBL" id="WYJ88472.1"/>
    </source>
</evidence>
<dbReference type="OrthoDB" id="9791546at2"/>
<dbReference type="EMBL" id="CP147247">
    <property type="protein sequence ID" value="WYJ88472.1"/>
    <property type="molecule type" value="Genomic_DNA"/>
</dbReference>
<comment type="similarity">
    <text evidence="1">Belongs to the ABC transporter superfamily.</text>
</comment>
<keyword evidence="4" id="KW-0067">ATP-binding</keyword>
<dbReference type="PROSITE" id="PS50893">
    <property type="entry name" value="ABC_TRANSPORTER_2"/>
    <property type="match status" value="1"/>
</dbReference>
<keyword evidence="2" id="KW-0813">Transport</keyword>
<name>A0A242KB82_9ENTE</name>
<evidence type="ECO:0000313" key="7">
    <source>
        <dbReference type="EMBL" id="OTP18423.1"/>
    </source>
</evidence>
<dbReference type="GO" id="GO:0005524">
    <property type="term" value="F:ATP binding"/>
    <property type="evidence" value="ECO:0007669"/>
    <property type="project" value="UniProtKB-KW"/>
</dbReference>
<reference evidence="8" key="3">
    <citation type="submission" date="2024-03" db="EMBL/GenBank/DDBJ databases">
        <title>The Genome Sequence of Enterococcus sp. DIV0242b.</title>
        <authorList>
            <consortium name="The Broad Institute Genomics Platform"/>
            <consortium name="The Broad Institute Microbial Omics Core"/>
            <consortium name="The Broad Institute Genomic Center for Infectious Diseases"/>
            <person name="Earl A."/>
            <person name="Manson A."/>
            <person name="Gilmore M."/>
            <person name="Schwartman J."/>
            <person name="Shea T."/>
            <person name="Abouelleil A."/>
            <person name="Cao P."/>
            <person name="Chapman S."/>
            <person name="Cusick C."/>
            <person name="Young S."/>
            <person name="Neafsey D."/>
            <person name="Nusbaum C."/>
            <person name="Birren B."/>
        </authorList>
    </citation>
    <scope>NUCLEOTIDE SEQUENCE</scope>
    <source>
        <strain evidence="8">9E7_DIV0242</strain>
    </source>
</reference>
<organism evidence="7">
    <name type="scientific">Candidatus Enterococcus clewellii</name>
    <dbReference type="NCBI Taxonomy" id="1834193"/>
    <lineage>
        <taxon>Bacteria</taxon>
        <taxon>Bacillati</taxon>
        <taxon>Bacillota</taxon>
        <taxon>Bacilli</taxon>
        <taxon>Lactobacillales</taxon>
        <taxon>Enterococcaceae</taxon>
        <taxon>Enterococcus</taxon>
    </lineage>
</organism>
<dbReference type="GO" id="GO:0016887">
    <property type="term" value="F:ATP hydrolysis activity"/>
    <property type="evidence" value="ECO:0007669"/>
    <property type="project" value="InterPro"/>
</dbReference>
<dbReference type="Pfam" id="PF00005">
    <property type="entry name" value="ABC_tran"/>
    <property type="match status" value="1"/>
</dbReference>
<reference evidence="8" key="2">
    <citation type="submission" date="2017-05" db="EMBL/GenBank/DDBJ databases">
        <authorList>
            <consortium name="The Broad Institute Genomics Platform"/>
            <consortium name="The Broad Institute Genomic Center for Infectious Diseases"/>
            <person name="Earl A."/>
            <person name="Manson A."/>
            <person name="Schwartman J."/>
            <person name="Gilmore M."/>
            <person name="Abouelleil A."/>
            <person name="Cao P."/>
            <person name="Chapman S."/>
            <person name="Cusick C."/>
            <person name="Shea T."/>
            <person name="Young S."/>
            <person name="Neafsey D."/>
            <person name="Nusbaum C."/>
            <person name="Birren B."/>
        </authorList>
    </citation>
    <scope>NUCLEOTIDE SEQUENCE</scope>
    <source>
        <strain evidence="8">9E7_DIV0242</strain>
    </source>
</reference>
<dbReference type="CDD" id="cd03255">
    <property type="entry name" value="ABC_MJ0796_LolCDE_FtsE"/>
    <property type="match status" value="1"/>
</dbReference>
<dbReference type="GO" id="GO:0006865">
    <property type="term" value="P:amino acid transport"/>
    <property type="evidence" value="ECO:0007669"/>
    <property type="project" value="UniProtKB-KW"/>
</dbReference>
<dbReference type="Gene3D" id="3.40.50.300">
    <property type="entry name" value="P-loop containing nucleotide triphosphate hydrolases"/>
    <property type="match status" value="1"/>
</dbReference>
<evidence type="ECO:0000256" key="3">
    <source>
        <dbReference type="ARBA" id="ARBA00022741"/>
    </source>
</evidence>
<dbReference type="RefSeq" id="WP_086347413.1">
    <property type="nucleotide sequence ID" value="NZ_CP147247.1"/>
</dbReference>
<dbReference type="PROSITE" id="PS00211">
    <property type="entry name" value="ABC_TRANSPORTER_1"/>
    <property type="match status" value="1"/>
</dbReference>
<evidence type="ECO:0000256" key="5">
    <source>
        <dbReference type="ARBA" id="ARBA00022970"/>
    </source>
</evidence>
<proteinExistence type="inferred from homology"/>
<evidence type="ECO:0000259" key="6">
    <source>
        <dbReference type="PROSITE" id="PS50893"/>
    </source>
</evidence>
<dbReference type="Proteomes" id="UP000195141">
    <property type="component" value="Chromosome"/>
</dbReference>
<protein>
    <recommendedName>
        <fullName evidence="6">ABC transporter domain-containing protein</fullName>
    </recommendedName>
</protein>
<sequence length="230" mass="24925">MEIVKVNQLMKTYGSGNNQVHAVNQVDLVINSNEFVTIVGTSGSGKSTLLNLLGGLDRPTSGTIQIAGKHLENMKEEELTIFRRRNVGFVFQNYNLVPVLSVYENIVLPIQLDGNKIDEPFVTAIIQALGLSGKEDALPSMLSGGQQQRVAIARALASKPAIILADEPTGNLDSRTSQDVLGLLKTTAKQFNQTLIMITHNDQIAQLADRVIRIEDGTLSEISVTGGDWS</sequence>
<dbReference type="FunFam" id="3.40.50.300:FF:000032">
    <property type="entry name" value="Export ABC transporter ATP-binding protein"/>
    <property type="match status" value="1"/>
</dbReference>
<dbReference type="PANTHER" id="PTHR42798">
    <property type="entry name" value="LIPOPROTEIN-RELEASING SYSTEM ATP-BINDING PROTEIN LOLD"/>
    <property type="match status" value="1"/>
</dbReference>
<evidence type="ECO:0000256" key="1">
    <source>
        <dbReference type="ARBA" id="ARBA00005417"/>
    </source>
</evidence>
<evidence type="ECO:0000256" key="2">
    <source>
        <dbReference type="ARBA" id="ARBA00022448"/>
    </source>
</evidence>
<dbReference type="SUPFAM" id="SSF52540">
    <property type="entry name" value="P-loop containing nucleoside triphosphate hydrolases"/>
    <property type="match status" value="1"/>
</dbReference>
<dbReference type="InterPro" id="IPR017871">
    <property type="entry name" value="ABC_transporter-like_CS"/>
</dbReference>
<keyword evidence="9" id="KW-1185">Reference proteome</keyword>
<dbReference type="SMART" id="SM00382">
    <property type="entry name" value="AAA"/>
    <property type="match status" value="1"/>
</dbReference>
<keyword evidence="5" id="KW-0029">Amino-acid transport</keyword>
<evidence type="ECO:0000256" key="4">
    <source>
        <dbReference type="ARBA" id="ARBA00022840"/>
    </source>
</evidence>